<organism evidence="2 3">
    <name type="scientific">Prymnesium parvum</name>
    <name type="common">Toxic golden alga</name>
    <dbReference type="NCBI Taxonomy" id="97485"/>
    <lineage>
        <taxon>Eukaryota</taxon>
        <taxon>Haptista</taxon>
        <taxon>Haptophyta</taxon>
        <taxon>Prymnesiophyceae</taxon>
        <taxon>Prymnesiales</taxon>
        <taxon>Prymnesiaceae</taxon>
        <taxon>Prymnesium</taxon>
    </lineage>
</organism>
<dbReference type="EMBL" id="JBGBPQ010000010">
    <property type="protein sequence ID" value="KAL1518850.1"/>
    <property type="molecule type" value="Genomic_DNA"/>
</dbReference>
<dbReference type="Proteomes" id="UP001515480">
    <property type="component" value="Unassembled WGS sequence"/>
</dbReference>
<comment type="caution">
    <text evidence="2">The sequence shown here is derived from an EMBL/GenBank/DDBJ whole genome shotgun (WGS) entry which is preliminary data.</text>
</comment>
<sequence length="608" mass="66822">MAALDHRAALKAAIEKLPTELGSWSVPEAVLQASGLQEDPVRAQKAICSCAKWAKDAVHQLPEAPVEELEATDFNDYYKIVMSRVQYIFAQAQAGADFQHSELTYPLCCFQTQLRRVPTFKKNNVEVKLGILQCNRGSLEGSFADVSDQFRQKLAAVGRRPFTQTTLEGLIESRSPRCDPMEDSLAAANAGWTKALTGRCLFDLLPDGQDFTGGENTELKIEVRRDGQVELLVQGPWFRVTFVETPLLQFLAAFMTDYMLTKGDNDFEDWNREALMMFAVTSHRAFEDVITSGKANIMFMSGRRAPSVDFHLLQHMYLSYLWPNFHSSSLLVSRVFHKVGIPLQIAGTWAHEGPMAFMAMYGARLDSNLPVSSLLWTVLFWGCTSNHTVLPDAVGSATYKCMLRDVGLLNDVSIARQDSGRMERFAALFDGICPVMASEIESFSDFESALACGYKDFGAGGFFGEKRKSLGVEFSLAAKLTKATVLNPDGTTSVGYAGKLGDFPDGSWTSFDSANACAAKQKFIVSNEVDSDHMFAKLVEFAVKGDTAHDAEVSGKPPHQLMSKSDASALVAELEHILAAPSMAQYKKMANRLSGLMTKIATAAEQLS</sequence>
<keyword evidence="3" id="KW-1185">Reference proteome</keyword>
<dbReference type="AlphaFoldDB" id="A0AB34J9X9"/>
<proteinExistence type="predicted"/>
<name>A0AB34J9X9_PRYPA</name>
<reference evidence="2 3" key="1">
    <citation type="journal article" date="2024" name="Science">
        <title>Giant polyketide synthase enzymes in the biosynthesis of giant marine polyether toxins.</title>
        <authorList>
            <person name="Fallon T.R."/>
            <person name="Shende V.V."/>
            <person name="Wierzbicki I.H."/>
            <person name="Pendleton A.L."/>
            <person name="Watervoot N.F."/>
            <person name="Auber R.P."/>
            <person name="Gonzalez D.J."/>
            <person name="Wisecaver J.H."/>
            <person name="Moore B.S."/>
        </authorList>
    </citation>
    <scope>NUCLEOTIDE SEQUENCE [LARGE SCALE GENOMIC DNA]</scope>
    <source>
        <strain evidence="2 3">12B1</strain>
    </source>
</reference>
<dbReference type="SUPFAM" id="SSF51690">
    <property type="entry name" value="Nicotinate/Quinolinate PRTase C-terminal domain-like"/>
    <property type="match status" value="1"/>
</dbReference>
<comment type="pathway">
    <text evidence="1">Cofactor biosynthesis; NAD(+) biosynthesis.</text>
</comment>
<evidence type="ECO:0000313" key="2">
    <source>
        <dbReference type="EMBL" id="KAL1518850.1"/>
    </source>
</evidence>
<dbReference type="InterPro" id="IPR036068">
    <property type="entry name" value="Nicotinate_pribotase-like_C"/>
</dbReference>
<protein>
    <submittedName>
        <fullName evidence="2">Uncharacterized protein</fullName>
    </submittedName>
</protein>
<dbReference type="GO" id="GO:0009435">
    <property type="term" value="P:NAD+ biosynthetic process"/>
    <property type="evidence" value="ECO:0007669"/>
    <property type="project" value="InterPro"/>
</dbReference>
<dbReference type="Gene3D" id="3.20.140.10">
    <property type="entry name" value="nicotinate phosphoribosyltransferase"/>
    <property type="match status" value="1"/>
</dbReference>
<evidence type="ECO:0000256" key="1">
    <source>
        <dbReference type="ARBA" id="ARBA00004790"/>
    </source>
</evidence>
<accession>A0AB34J9X9</accession>
<gene>
    <name evidence="2" type="ORF">AB1Y20_003127</name>
</gene>
<evidence type="ECO:0000313" key="3">
    <source>
        <dbReference type="Proteomes" id="UP001515480"/>
    </source>
</evidence>